<reference evidence="3" key="1">
    <citation type="submission" date="2022-01" db="EMBL/GenBank/DDBJ databases">
        <title>Genome sequence and assembly of Parabukholderia sp. RG36.</title>
        <authorList>
            <person name="Chhetri G."/>
        </authorList>
    </citation>
    <scope>NUCLEOTIDE SEQUENCE</scope>
    <source>
        <strain evidence="3">RG36</strain>
    </source>
</reference>
<comment type="caution">
    <text evidence="3">The sequence shown here is derived from an EMBL/GenBank/DDBJ whole genome shotgun (WGS) entry which is preliminary data.</text>
</comment>
<keyword evidence="4" id="KW-1185">Reference proteome</keyword>
<evidence type="ECO:0000259" key="1">
    <source>
        <dbReference type="Pfam" id="PF04865"/>
    </source>
</evidence>
<evidence type="ECO:0000313" key="3">
    <source>
        <dbReference type="EMBL" id="MCG5072290.1"/>
    </source>
</evidence>
<dbReference type="InterPro" id="IPR058530">
    <property type="entry name" value="Baseplate_J-like_C"/>
</dbReference>
<accession>A0A9X1RKT8</accession>
<evidence type="ECO:0000313" key="4">
    <source>
        <dbReference type="Proteomes" id="UP001139308"/>
    </source>
</evidence>
<dbReference type="Proteomes" id="UP001139308">
    <property type="component" value="Unassembled WGS sequence"/>
</dbReference>
<dbReference type="RefSeq" id="WP_238462041.1">
    <property type="nucleotide sequence ID" value="NZ_JAKLJA010000001.1"/>
</dbReference>
<dbReference type="EMBL" id="JAKLJA010000001">
    <property type="protein sequence ID" value="MCG5072290.1"/>
    <property type="molecule type" value="Genomic_DNA"/>
</dbReference>
<gene>
    <name evidence="3" type="ORF">L5014_02745</name>
</gene>
<dbReference type="InterPro" id="IPR006949">
    <property type="entry name" value="Barrel_Baseplate_J-like"/>
</dbReference>
<feature type="domain" description="Baseplate J-like C-terminal" evidence="2">
    <location>
        <begin position="307"/>
        <end position="390"/>
    </location>
</feature>
<evidence type="ECO:0000259" key="2">
    <source>
        <dbReference type="Pfam" id="PF26079"/>
    </source>
</evidence>
<name>A0A9X1RKT8_9BURK</name>
<feature type="domain" description="Baseplate protein J-like barrel" evidence="1">
    <location>
        <begin position="100"/>
        <end position="209"/>
    </location>
</feature>
<sequence length="391" mass="40348">MALNTQSFTRIVQQQVAAIQAAVTAVGGPVLSFIVGSLELARVEAVAAVSMWLQYLIMAVLNITRLSTSKGNDVDTFIADFSCPPREAAVSASGQVTFSRFTPTSQAVIPAGTYTANANGSGGTYAGGAAVLTADGTQPFQVIPDSTQTYWNAAQNAYVIPAGVTSAQATVLAQNAGTQGNVAANTITTISTAIQYVDTVTNPNAFSNGVNQESDTAVQARFQTYVSGLRAAIMSAVESAIEGVQQNVQYQIVENQTLAGVSQPGFFYVVISPYSNALHDAIYSAINAIRGLSITFAVYAATNLTANVTATITAASGYTLANVEAAVQTAIQNFIASIPLGGTLSWTELFSVIWAVPGVASVANTMTLNGGNADLVATANQVIVAGTIMVN</sequence>
<dbReference type="AlphaFoldDB" id="A0A9X1RKT8"/>
<proteinExistence type="predicted"/>
<protein>
    <submittedName>
        <fullName evidence="3">Baseplate J/gp47 family protein</fullName>
    </submittedName>
</protein>
<organism evidence="3 4">
    <name type="scientific">Paraburkholderia tagetis</name>
    <dbReference type="NCBI Taxonomy" id="2913261"/>
    <lineage>
        <taxon>Bacteria</taxon>
        <taxon>Pseudomonadati</taxon>
        <taxon>Pseudomonadota</taxon>
        <taxon>Betaproteobacteria</taxon>
        <taxon>Burkholderiales</taxon>
        <taxon>Burkholderiaceae</taxon>
        <taxon>Paraburkholderia</taxon>
    </lineage>
</organism>
<dbReference type="Pfam" id="PF04865">
    <property type="entry name" value="Baseplate_J"/>
    <property type="match status" value="1"/>
</dbReference>
<dbReference type="Pfam" id="PF26079">
    <property type="entry name" value="Baseplate_J_C"/>
    <property type="match status" value="1"/>
</dbReference>